<name>A0ABQ5ICN0_9ASTR</name>
<evidence type="ECO:0000313" key="4">
    <source>
        <dbReference type="Proteomes" id="UP001151760"/>
    </source>
</evidence>
<keyword evidence="4" id="KW-1185">Reference proteome</keyword>
<reference evidence="3" key="1">
    <citation type="journal article" date="2022" name="Int. J. Mol. Sci.">
        <title>Draft Genome of Tanacetum Coccineum: Genomic Comparison of Closely Related Tanacetum-Family Plants.</title>
        <authorList>
            <person name="Yamashiro T."/>
            <person name="Shiraishi A."/>
            <person name="Nakayama K."/>
            <person name="Satake H."/>
        </authorList>
    </citation>
    <scope>NUCLEOTIDE SEQUENCE</scope>
</reference>
<dbReference type="EMBL" id="BQNB010020610">
    <property type="protein sequence ID" value="GJT97765.1"/>
    <property type="molecule type" value="Genomic_DNA"/>
</dbReference>
<evidence type="ECO:0000313" key="3">
    <source>
        <dbReference type="EMBL" id="GJT97765.1"/>
    </source>
</evidence>
<organism evidence="3 4">
    <name type="scientific">Tanacetum coccineum</name>
    <dbReference type="NCBI Taxonomy" id="301880"/>
    <lineage>
        <taxon>Eukaryota</taxon>
        <taxon>Viridiplantae</taxon>
        <taxon>Streptophyta</taxon>
        <taxon>Embryophyta</taxon>
        <taxon>Tracheophyta</taxon>
        <taxon>Spermatophyta</taxon>
        <taxon>Magnoliopsida</taxon>
        <taxon>eudicotyledons</taxon>
        <taxon>Gunneridae</taxon>
        <taxon>Pentapetalae</taxon>
        <taxon>asterids</taxon>
        <taxon>campanulids</taxon>
        <taxon>Asterales</taxon>
        <taxon>Asteraceae</taxon>
        <taxon>Asteroideae</taxon>
        <taxon>Anthemideae</taxon>
        <taxon>Anthemidinae</taxon>
        <taxon>Tanacetum</taxon>
    </lineage>
</organism>
<keyword evidence="1" id="KW-0694">RNA-binding</keyword>
<reference evidence="3" key="2">
    <citation type="submission" date="2022-01" db="EMBL/GenBank/DDBJ databases">
        <authorList>
            <person name="Yamashiro T."/>
            <person name="Shiraishi A."/>
            <person name="Satake H."/>
            <person name="Nakayama K."/>
        </authorList>
    </citation>
    <scope>NUCLEOTIDE SEQUENCE</scope>
</reference>
<comment type="caution">
    <text evidence="3">The sequence shown here is derived from an EMBL/GenBank/DDBJ whole genome shotgun (WGS) entry which is preliminary data.</text>
</comment>
<protein>
    <submittedName>
        <fullName evidence="3">EGF-like domain-containing protein</fullName>
    </submittedName>
</protein>
<dbReference type="Pfam" id="PF00076">
    <property type="entry name" value="RRM_1"/>
    <property type="match status" value="1"/>
</dbReference>
<gene>
    <name evidence="3" type="ORF">Tco_1093283</name>
</gene>
<feature type="domain" description="RRM" evidence="2">
    <location>
        <begin position="310"/>
        <end position="387"/>
    </location>
</feature>
<dbReference type="CDD" id="cd00590">
    <property type="entry name" value="RRM_SF"/>
    <property type="match status" value="1"/>
</dbReference>
<sequence length="398" mass="45907">MTCTSTWSWLSKLKKATIDCVLFKKEHGNSWSKEKKTVDRLLGMAGTSTMLSRLGGGASKRKHLNTNVFPDLRMRPLPRNPRGILLNRSLSKVFYKTQRKYHEIRLRIVDEIPRMRTISGFDDYLARMSRGRIILSPHISTDYSLPPLFTICLYYSDLTVGGWISGLWPRGPPSSYGGVWLESAHVSATRMDPGAPASGLLLTGSLLLAALFNARKDDEWHQESRQDRPDQIMHQHLFKVRASIISSFEDNVVRELVPECMEYKKDIYLSYVYFFKDDTHYDALVHRDDLPSLQRSRSLSPVRRRVRDNCEVVVDNIPHSWRSYDLWVAFEECAAVANSRVIYTRHVESHGFGYVEIEYERDVDRAVAIMDGSVWNGRRIQVRRVIENYFDREAAAGI</sequence>
<dbReference type="SUPFAM" id="SSF54928">
    <property type="entry name" value="RNA-binding domain, RBD"/>
    <property type="match status" value="1"/>
</dbReference>
<dbReference type="InterPro" id="IPR035979">
    <property type="entry name" value="RBD_domain_sf"/>
</dbReference>
<dbReference type="PROSITE" id="PS50102">
    <property type="entry name" value="RRM"/>
    <property type="match status" value="1"/>
</dbReference>
<dbReference type="Gene3D" id="3.30.70.330">
    <property type="match status" value="1"/>
</dbReference>
<dbReference type="Proteomes" id="UP001151760">
    <property type="component" value="Unassembled WGS sequence"/>
</dbReference>
<dbReference type="InterPro" id="IPR012677">
    <property type="entry name" value="Nucleotide-bd_a/b_plait_sf"/>
</dbReference>
<evidence type="ECO:0000259" key="2">
    <source>
        <dbReference type="PROSITE" id="PS50102"/>
    </source>
</evidence>
<dbReference type="SMART" id="SM00360">
    <property type="entry name" value="RRM"/>
    <property type="match status" value="1"/>
</dbReference>
<proteinExistence type="predicted"/>
<dbReference type="InterPro" id="IPR000504">
    <property type="entry name" value="RRM_dom"/>
</dbReference>
<evidence type="ECO:0000256" key="1">
    <source>
        <dbReference type="PROSITE-ProRule" id="PRU00176"/>
    </source>
</evidence>
<accession>A0ABQ5ICN0</accession>